<keyword evidence="1" id="KW-0472">Membrane</keyword>
<keyword evidence="1" id="KW-0812">Transmembrane</keyword>
<organism evidence="2 3">
    <name type="scientific">Funneliformis geosporum</name>
    <dbReference type="NCBI Taxonomy" id="1117311"/>
    <lineage>
        <taxon>Eukaryota</taxon>
        <taxon>Fungi</taxon>
        <taxon>Fungi incertae sedis</taxon>
        <taxon>Mucoromycota</taxon>
        <taxon>Glomeromycotina</taxon>
        <taxon>Glomeromycetes</taxon>
        <taxon>Glomerales</taxon>
        <taxon>Glomeraceae</taxon>
        <taxon>Funneliformis</taxon>
    </lineage>
</organism>
<sequence>AYCDEDIYIVDNGYQPHISEMVDILYDLNSRAEAMRIGYDLLRAYAYYGDIDGKQHQKDFLILILLKMNSIVLILQIFLAVHFPLPNTNTVEASISFEVT</sequence>
<evidence type="ECO:0000313" key="3">
    <source>
        <dbReference type="Proteomes" id="UP001153678"/>
    </source>
</evidence>
<keyword evidence="1" id="KW-1133">Transmembrane helix</keyword>
<dbReference type="EMBL" id="CAMKVN010014691">
    <property type="protein sequence ID" value="CAI2196670.1"/>
    <property type="molecule type" value="Genomic_DNA"/>
</dbReference>
<dbReference type="Proteomes" id="UP001153678">
    <property type="component" value="Unassembled WGS sequence"/>
</dbReference>
<evidence type="ECO:0000256" key="1">
    <source>
        <dbReference type="SAM" id="Phobius"/>
    </source>
</evidence>
<protein>
    <submittedName>
        <fullName evidence="2">19131_t:CDS:1</fullName>
    </submittedName>
</protein>
<keyword evidence="3" id="KW-1185">Reference proteome</keyword>
<name>A0A9W4T759_9GLOM</name>
<accession>A0A9W4T759</accession>
<feature type="non-terminal residue" evidence="2">
    <location>
        <position position="1"/>
    </location>
</feature>
<proteinExistence type="predicted"/>
<reference evidence="2" key="1">
    <citation type="submission" date="2022-08" db="EMBL/GenBank/DDBJ databases">
        <authorList>
            <person name="Kallberg Y."/>
            <person name="Tangrot J."/>
            <person name="Rosling A."/>
        </authorList>
    </citation>
    <scope>NUCLEOTIDE SEQUENCE</scope>
    <source>
        <strain evidence="2">Wild A</strain>
    </source>
</reference>
<feature type="transmembrane region" description="Helical" evidence="1">
    <location>
        <begin position="60"/>
        <end position="81"/>
    </location>
</feature>
<comment type="caution">
    <text evidence="2">The sequence shown here is derived from an EMBL/GenBank/DDBJ whole genome shotgun (WGS) entry which is preliminary data.</text>
</comment>
<dbReference type="AlphaFoldDB" id="A0A9W4T759"/>
<evidence type="ECO:0000313" key="2">
    <source>
        <dbReference type="EMBL" id="CAI2196670.1"/>
    </source>
</evidence>
<dbReference type="OrthoDB" id="2438430at2759"/>
<feature type="non-terminal residue" evidence="2">
    <location>
        <position position="100"/>
    </location>
</feature>
<gene>
    <name evidence="2" type="ORF">FWILDA_LOCUS17695</name>
</gene>